<dbReference type="SUPFAM" id="SSF47933">
    <property type="entry name" value="ERP29 C domain-like"/>
    <property type="match status" value="1"/>
</dbReference>
<sequence length="268" mass="29668">MPITRCFAALALILGAWPLLAAGLSDKGVIYLDDLTFSKIVNGREDVLVRFDKEYPWGDAHDIFKALAVELGEVDAPLLVAGVPISNRDEYLVNPRLSRRFDLGKLKDEDFPKFKLFLKGADPKQPLDYAGKVDKDEMAAWLVAHTSLFIGKRGQLEQLDAAAKKLVAAKPDDRPAALKAAKDEATALQLTPVQKEFAEYYIKTMSRVVEKGTAYVEKEFQRLSKVAADKGVSPVKRETFEWKVNVLRSFMPATKEAPGGGGTQKDEL</sequence>
<gene>
    <name evidence="5" type="ORF">MNEG_10506</name>
</gene>
<evidence type="ECO:0000313" key="5">
    <source>
        <dbReference type="EMBL" id="KIY97455.1"/>
    </source>
</evidence>
<dbReference type="AlphaFoldDB" id="A0A0D2MSD3"/>
<name>A0A0D2MSD3_9CHLO</name>
<evidence type="ECO:0000256" key="1">
    <source>
        <dbReference type="ARBA" id="ARBA00022824"/>
    </source>
</evidence>
<dbReference type="GO" id="GO:0005788">
    <property type="term" value="C:endoplasmic reticulum lumen"/>
    <property type="evidence" value="ECO:0007669"/>
    <property type="project" value="InterPro"/>
</dbReference>
<feature type="chain" id="PRO_5002265009" description="Endoplasmic reticulum resident protein 29 C-terminal domain-containing protein" evidence="2">
    <location>
        <begin position="23"/>
        <end position="268"/>
    </location>
</feature>
<protein>
    <recommendedName>
        <fullName evidence="7">Endoplasmic reticulum resident protein 29 C-terminal domain-containing protein</fullName>
    </recommendedName>
</protein>
<dbReference type="GO" id="GO:0009306">
    <property type="term" value="P:protein secretion"/>
    <property type="evidence" value="ECO:0007669"/>
    <property type="project" value="InterPro"/>
</dbReference>
<evidence type="ECO:0000259" key="4">
    <source>
        <dbReference type="Pfam" id="PF07912"/>
    </source>
</evidence>
<proteinExistence type="predicted"/>
<dbReference type="PANTHER" id="PTHR12211:SF0">
    <property type="entry name" value="ENDOPLASMIC RETICULUM RESIDENT PROTEIN 29"/>
    <property type="match status" value="1"/>
</dbReference>
<dbReference type="InterPro" id="IPR012883">
    <property type="entry name" value="ERp29_N"/>
</dbReference>
<reference evidence="5 6" key="1">
    <citation type="journal article" date="2013" name="BMC Genomics">
        <title>Reconstruction of the lipid metabolism for the microalga Monoraphidium neglectum from its genome sequence reveals characteristics suitable for biofuel production.</title>
        <authorList>
            <person name="Bogen C."/>
            <person name="Al-Dilaimi A."/>
            <person name="Albersmeier A."/>
            <person name="Wichmann J."/>
            <person name="Grundmann M."/>
            <person name="Rupp O."/>
            <person name="Lauersen K.J."/>
            <person name="Blifernez-Klassen O."/>
            <person name="Kalinowski J."/>
            <person name="Goesmann A."/>
            <person name="Mussgnug J.H."/>
            <person name="Kruse O."/>
        </authorList>
    </citation>
    <scope>NUCLEOTIDE SEQUENCE [LARGE SCALE GENOMIC DNA]</scope>
    <source>
        <strain evidence="5 6">SAG 48.87</strain>
    </source>
</reference>
<evidence type="ECO:0000313" key="6">
    <source>
        <dbReference type="Proteomes" id="UP000054498"/>
    </source>
</evidence>
<keyword evidence="2" id="KW-0732">Signal</keyword>
<feature type="signal peptide" evidence="2">
    <location>
        <begin position="1"/>
        <end position="22"/>
    </location>
</feature>
<dbReference type="GeneID" id="25727675"/>
<keyword evidence="1" id="KW-0256">Endoplasmic reticulum</keyword>
<evidence type="ECO:0000256" key="2">
    <source>
        <dbReference type="SAM" id="SignalP"/>
    </source>
</evidence>
<dbReference type="PANTHER" id="PTHR12211">
    <property type="entry name" value="ENDOPLASMIC RETICULUM PROTEIN ERP29"/>
    <property type="match status" value="1"/>
</dbReference>
<keyword evidence="6" id="KW-1185">Reference proteome</keyword>
<dbReference type="Pfam" id="PF07749">
    <property type="entry name" value="ERp29"/>
    <property type="match status" value="1"/>
</dbReference>
<dbReference type="InterPro" id="IPR036249">
    <property type="entry name" value="Thioredoxin-like_sf"/>
</dbReference>
<dbReference type="InterPro" id="IPR036356">
    <property type="entry name" value="ERp29_C_sf"/>
</dbReference>
<feature type="domain" description="Endoplasmic reticulum resident protein 29 C-terminal" evidence="3">
    <location>
        <begin position="154"/>
        <end position="250"/>
    </location>
</feature>
<dbReference type="OrthoDB" id="417262at2759"/>
<dbReference type="KEGG" id="mng:MNEG_10506"/>
<accession>A0A0D2MSD3</accession>
<dbReference type="EMBL" id="KK102563">
    <property type="protein sequence ID" value="KIY97455.1"/>
    <property type="molecule type" value="Genomic_DNA"/>
</dbReference>
<dbReference type="Gene3D" id="3.40.30.10">
    <property type="entry name" value="Glutaredoxin"/>
    <property type="match status" value="1"/>
</dbReference>
<dbReference type="STRING" id="145388.A0A0D2MSD3"/>
<dbReference type="RefSeq" id="XP_013896475.1">
    <property type="nucleotide sequence ID" value="XM_014041021.1"/>
</dbReference>
<evidence type="ECO:0008006" key="7">
    <source>
        <dbReference type="Google" id="ProtNLM"/>
    </source>
</evidence>
<dbReference type="Proteomes" id="UP000054498">
    <property type="component" value="Unassembled WGS sequence"/>
</dbReference>
<evidence type="ECO:0000259" key="3">
    <source>
        <dbReference type="Pfam" id="PF07749"/>
    </source>
</evidence>
<dbReference type="Gene3D" id="1.20.1150.12">
    <property type="entry name" value="Endoplasmic reticulum resident protein 29, C-terminal domain"/>
    <property type="match status" value="1"/>
</dbReference>
<dbReference type="InterPro" id="IPR011679">
    <property type="entry name" value="ERp29_C"/>
</dbReference>
<feature type="domain" description="ERp29 N-terminal" evidence="4">
    <location>
        <begin position="27"/>
        <end position="152"/>
    </location>
</feature>
<dbReference type="SUPFAM" id="SSF52833">
    <property type="entry name" value="Thioredoxin-like"/>
    <property type="match status" value="1"/>
</dbReference>
<dbReference type="InterPro" id="IPR016855">
    <property type="entry name" value="ERp29"/>
</dbReference>
<dbReference type="CDD" id="cd00238">
    <property type="entry name" value="ERp29c"/>
    <property type="match status" value="1"/>
</dbReference>
<organism evidence="5 6">
    <name type="scientific">Monoraphidium neglectum</name>
    <dbReference type="NCBI Taxonomy" id="145388"/>
    <lineage>
        <taxon>Eukaryota</taxon>
        <taxon>Viridiplantae</taxon>
        <taxon>Chlorophyta</taxon>
        <taxon>core chlorophytes</taxon>
        <taxon>Chlorophyceae</taxon>
        <taxon>CS clade</taxon>
        <taxon>Sphaeropleales</taxon>
        <taxon>Selenastraceae</taxon>
        <taxon>Monoraphidium</taxon>
    </lineage>
</organism>
<dbReference type="Pfam" id="PF07912">
    <property type="entry name" value="ERp29_N"/>
    <property type="match status" value="1"/>
</dbReference>